<reference evidence="2" key="3">
    <citation type="journal article" date="2014" name="BMC Genomics">
        <title>The Babesia bovis gene and promoter model: an update from full-length EST analysis.</title>
        <authorList>
            <person name="Yamagishi J."/>
            <person name="Wakaguri H."/>
            <person name="Yokoyama N."/>
            <person name="Yamashita R."/>
            <person name="Suzuki Y."/>
            <person name="Xuan X."/>
            <person name="Igarashi I."/>
        </authorList>
    </citation>
    <scope>NUCLEOTIDE SEQUENCE</scope>
    <source>
        <strain evidence="2">Texas</strain>
    </source>
</reference>
<name>A7ARV2_BABBO</name>
<evidence type="ECO:0000313" key="4">
    <source>
        <dbReference type="Proteomes" id="UP000002173"/>
    </source>
</evidence>
<proteinExistence type="evidence at transcript level"/>
<reference evidence="4" key="5">
    <citation type="journal article" date="2021" name="Int. J. Parasitol.">
        <title>Comparative analysis of gene expression between Babesia bovis blood stages and kinetes allowed by improved genome annotation.</title>
        <authorList>
            <person name="Ueti M.W."/>
            <person name="Johnson W.C."/>
            <person name="Kappmeyer L.S."/>
            <person name="Herndon D.R."/>
            <person name="Mousel M.R."/>
            <person name="Reif K.E."/>
            <person name="Taus N.S."/>
            <person name="Ifeonu O.O."/>
            <person name="Silva J.C."/>
            <person name="Suarez C.E."/>
            <person name="Brayton K.A."/>
        </authorList>
    </citation>
    <scope>NUCLEOTIDE SEQUENCE [LARGE SCALE GENOMIC DNA]</scope>
</reference>
<keyword evidence="4" id="KW-1185">Reference proteome</keyword>
<dbReference type="EMBL" id="AAXT01000002">
    <property type="protein sequence ID" value="EDO07271.1"/>
    <property type="molecule type" value="Genomic_DNA"/>
</dbReference>
<gene>
    <name evidence="2 3" type="ORF">BBOV_IV009170</name>
</gene>
<protein>
    <submittedName>
        <fullName evidence="3">Membrane protein, putative</fullName>
    </submittedName>
</protein>
<dbReference type="AlphaFoldDB" id="A7ARV2"/>
<reference evidence="4" key="4">
    <citation type="journal article" date="2020" name="Data Brief">
        <title>Transcriptome dataset of Babesia bovis life stages within vertebrate and invertebrate hosts.</title>
        <authorList>
            <person name="Ueti M.W."/>
            <person name="Johnson W.C."/>
            <person name="Kappmeyer L.S."/>
            <person name="Herndon D.R."/>
            <person name="Mousel M.R."/>
            <person name="Reif K.E."/>
            <person name="Taus N.S."/>
            <person name="Ifeonu O.O."/>
            <person name="Silva J.C."/>
            <person name="Suarez C.E."/>
            <person name="Brayton K.A."/>
        </authorList>
    </citation>
    <scope>NUCLEOTIDE SEQUENCE [LARGE SCALE GENOMIC DNA]</scope>
</reference>
<feature type="chain" id="PRO_5010103433" evidence="1">
    <location>
        <begin position="29"/>
        <end position="236"/>
    </location>
</feature>
<feature type="signal peptide" evidence="1">
    <location>
        <begin position="1"/>
        <end position="28"/>
    </location>
</feature>
<dbReference type="VEuPathDB" id="PiroplasmaDB:BBOV_IV009170"/>
<evidence type="ECO:0000313" key="3">
    <source>
        <dbReference type="EMBL" id="EDO07271.1"/>
    </source>
</evidence>
<dbReference type="eggNOG" id="ENOG502TN8D">
    <property type="taxonomic scope" value="Eukaryota"/>
</dbReference>
<sequence length="236" mass="25997">MYRMKIPNALVVVATFFAFLGRLDTVSAGVGSVAKCSGQQVIYIEDEGPLEIKCTKDQNLHLVDAYGICTEEFVKHNRDATKCDRSYELDYGFKNYCQTVFEKGEPCVLGVNLKESHPSRFVVGENLYCKEGVVFVGLYHCCDKVRTDIAPGEEVTLTEKKQGNITPRCPPGKKINVINSGQRGNILCNKGFVASTLSTTSSMCNGKEMCSVPYSIKPSLKCGTQGASHFIRYTCV</sequence>
<accession>A7ARV2</accession>
<dbReference type="EMBL" id="AK441053">
    <property type="protein sequence ID" value="BAN64847.1"/>
    <property type="molecule type" value="mRNA"/>
</dbReference>
<dbReference type="OMA" id="FFRYRIY"/>
<organism evidence="3 4">
    <name type="scientific">Babesia bovis</name>
    <dbReference type="NCBI Taxonomy" id="5865"/>
    <lineage>
        <taxon>Eukaryota</taxon>
        <taxon>Sar</taxon>
        <taxon>Alveolata</taxon>
        <taxon>Apicomplexa</taxon>
        <taxon>Aconoidasida</taxon>
        <taxon>Piroplasmida</taxon>
        <taxon>Babesiidae</taxon>
        <taxon>Babesia</taxon>
    </lineage>
</organism>
<dbReference type="KEGG" id="bbo:BBOV_IV009170"/>
<reference evidence="3 4" key="1">
    <citation type="journal article" date="2007" name="PLoS Pathog.">
        <title>Genome sequence of Babesia bovis and comparative analysis of apicomplexan hemoprotozoa.</title>
        <authorList>
            <person name="Brayton K.A."/>
            <person name="Lau A.O.T."/>
            <person name="Herndon D.R."/>
            <person name="Hannick L."/>
            <person name="Kappmeyer L.S."/>
            <person name="Berens S.J."/>
            <person name="Bidwell S.L."/>
            <person name="Brown W.C."/>
            <person name="Crabtree J."/>
            <person name="Fadrosh D."/>
            <person name="Feldblum T."/>
            <person name="Forberger H.A."/>
            <person name="Haas B.J."/>
            <person name="Howell J.M."/>
            <person name="Khouri H."/>
            <person name="Koo H."/>
            <person name="Mann D.J."/>
            <person name="Norimine J."/>
            <person name="Paulsen I.T."/>
            <person name="Radune D."/>
            <person name="Ren Q."/>
            <person name="Smith R.K. Jr."/>
            <person name="Suarez C.E."/>
            <person name="White O."/>
            <person name="Wortman J.R."/>
            <person name="Knowles D.P. Jr."/>
            <person name="McElwain T.F."/>
            <person name="Nene V.M."/>
        </authorList>
    </citation>
    <scope>NUCLEOTIDE SEQUENCE [LARGE SCALE GENOMIC DNA]</scope>
    <source>
        <strain evidence="3">T2Bo</strain>
    </source>
</reference>
<dbReference type="RefSeq" id="XP_001610839.1">
    <property type="nucleotide sequence ID" value="XM_001610789.1"/>
</dbReference>
<reference evidence="3" key="2">
    <citation type="submission" date="2007-08" db="EMBL/GenBank/DDBJ databases">
        <authorList>
            <person name="Nene V."/>
        </authorList>
    </citation>
    <scope>NUCLEOTIDE SEQUENCE</scope>
    <source>
        <strain evidence="3">T2Bo</strain>
    </source>
</reference>
<keyword evidence="1" id="KW-0732">Signal</keyword>
<evidence type="ECO:0000256" key="1">
    <source>
        <dbReference type="SAM" id="SignalP"/>
    </source>
</evidence>
<evidence type="ECO:0000313" key="2">
    <source>
        <dbReference type="EMBL" id="BAN64847.1"/>
    </source>
</evidence>
<dbReference type="Proteomes" id="UP000002173">
    <property type="component" value="Unassembled WGS sequence"/>
</dbReference>
<dbReference type="GeneID" id="5479073"/>